<keyword evidence="1" id="KW-0732">Signal</keyword>
<evidence type="ECO:0000313" key="2">
    <source>
        <dbReference type="EMBL" id="KAL3054618.1"/>
    </source>
</evidence>
<name>A0ABD2GNB1_PAGBO</name>
<comment type="caution">
    <text evidence="2">The sequence shown here is derived from an EMBL/GenBank/DDBJ whole genome shotgun (WGS) entry which is preliminary data.</text>
</comment>
<proteinExistence type="predicted"/>
<protein>
    <submittedName>
        <fullName evidence="2">Uncharacterized protein</fullName>
    </submittedName>
</protein>
<evidence type="ECO:0000256" key="1">
    <source>
        <dbReference type="SAM" id="SignalP"/>
    </source>
</evidence>
<feature type="signal peptide" evidence="1">
    <location>
        <begin position="1"/>
        <end position="17"/>
    </location>
</feature>
<evidence type="ECO:0000313" key="3">
    <source>
        <dbReference type="Proteomes" id="UP001619887"/>
    </source>
</evidence>
<feature type="chain" id="PRO_5044893830" evidence="1">
    <location>
        <begin position="18"/>
        <end position="89"/>
    </location>
</feature>
<accession>A0ABD2GNB1</accession>
<dbReference type="EMBL" id="JBIYXZ010002077">
    <property type="protein sequence ID" value="KAL3054618.1"/>
    <property type="molecule type" value="Genomic_DNA"/>
</dbReference>
<sequence>MMLLLLVLLAGCSLTAAQTATPQTSPAPLTEVVPVNGPTALAVLVAALQSTQALNLTNIGPTLQELHTLIQHFAPQVNFRLTVKEITKV</sequence>
<reference evidence="2 3" key="1">
    <citation type="journal article" date="2022" name="G3 (Bethesda)">
        <title>Evaluating Illumina-, Nanopore-, and PacBio-based genome assembly strategies with the bald notothen, Trematomus borchgrevinki.</title>
        <authorList>
            <person name="Rayamajhi N."/>
            <person name="Cheng C.C."/>
            <person name="Catchen J.M."/>
        </authorList>
    </citation>
    <scope>NUCLEOTIDE SEQUENCE [LARGE SCALE GENOMIC DNA]</scope>
    <source>
        <strain evidence="2">AGRC-2024</strain>
    </source>
</reference>
<organism evidence="2 3">
    <name type="scientific">Pagothenia borchgrevinki</name>
    <name type="common">Bald rockcod</name>
    <name type="synonym">Trematomus borchgrevinki</name>
    <dbReference type="NCBI Taxonomy" id="8213"/>
    <lineage>
        <taxon>Eukaryota</taxon>
        <taxon>Metazoa</taxon>
        <taxon>Chordata</taxon>
        <taxon>Craniata</taxon>
        <taxon>Vertebrata</taxon>
        <taxon>Euteleostomi</taxon>
        <taxon>Actinopterygii</taxon>
        <taxon>Neopterygii</taxon>
        <taxon>Teleostei</taxon>
        <taxon>Neoteleostei</taxon>
        <taxon>Acanthomorphata</taxon>
        <taxon>Eupercaria</taxon>
        <taxon>Perciformes</taxon>
        <taxon>Notothenioidei</taxon>
        <taxon>Nototheniidae</taxon>
        <taxon>Pagothenia</taxon>
    </lineage>
</organism>
<dbReference type="Proteomes" id="UP001619887">
    <property type="component" value="Unassembled WGS sequence"/>
</dbReference>
<keyword evidence="3" id="KW-1185">Reference proteome</keyword>
<gene>
    <name evidence="2" type="ORF">OYC64_017535</name>
</gene>
<reference evidence="2 3" key="2">
    <citation type="journal article" date="2024" name="G3 (Bethesda)">
        <title>The genome of the cryopelagic Antarctic bald notothen, Trematomus borchgrevinki.</title>
        <authorList>
            <person name="Rayamajhi N."/>
            <person name="Rivera-Colon A.G."/>
            <person name="Minhas B.F."/>
            <person name="Cheng C.C."/>
            <person name="Catchen J.M."/>
        </authorList>
    </citation>
    <scope>NUCLEOTIDE SEQUENCE [LARGE SCALE GENOMIC DNA]</scope>
    <source>
        <strain evidence="2">AGRC-2024</strain>
    </source>
</reference>
<dbReference type="AlphaFoldDB" id="A0ABD2GNB1"/>